<keyword evidence="3" id="KW-0804">Transcription</keyword>
<sequence length="208" mass="22612">MPAHFNDEDRERIRSLLLGAGRELLPVRGLAKTTIADLVGPAGIAPASFYAFFAAKEELYLELLFADAEDIKRRLLASLDDPGDARRAIGAFLRGVIAEQEGNPLLRRLVRHPEELQALARHLEKSSAATAHKRELSVVPLEDFVERAQSDGRLVAGEPQVLATVLRAVTALPLHADELGAEHFPQALDRIIDLVADGLAAGAEREPP</sequence>
<dbReference type="PROSITE" id="PS01081">
    <property type="entry name" value="HTH_TETR_1"/>
    <property type="match status" value="1"/>
</dbReference>
<protein>
    <submittedName>
        <fullName evidence="6">AcrR family transcriptional regulator</fullName>
    </submittedName>
</protein>
<evidence type="ECO:0000256" key="1">
    <source>
        <dbReference type="ARBA" id="ARBA00023015"/>
    </source>
</evidence>
<organism evidence="6 7">
    <name type="scientific">Lipingzhangella halophila</name>
    <dbReference type="NCBI Taxonomy" id="1783352"/>
    <lineage>
        <taxon>Bacteria</taxon>
        <taxon>Bacillati</taxon>
        <taxon>Actinomycetota</taxon>
        <taxon>Actinomycetes</taxon>
        <taxon>Streptosporangiales</taxon>
        <taxon>Nocardiopsidaceae</taxon>
        <taxon>Lipingzhangella</taxon>
    </lineage>
</organism>
<feature type="DNA-binding region" description="H-T-H motif" evidence="4">
    <location>
        <begin position="34"/>
        <end position="53"/>
    </location>
</feature>
<evidence type="ECO:0000259" key="5">
    <source>
        <dbReference type="PROSITE" id="PS50977"/>
    </source>
</evidence>
<dbReference type="GO" id="GO:0003677">
    <property type="term" value="F:DNA binding"/>
    <property type="evidence" value="ECO:0007669"/>
    <property type="project" value="UniProtKB-UniRule"/>
</dbReference>
<dbReference type="InterPro" id="IPR023772">
    <property type="entry name" value="DNA-bd_HTH_TetR-type_CS"/>
</dbReference>
<accession>A0A7W7RG03</accession>
<dbReference type="SUPFAM" id="SSF46689">
    <property type="entry name" value="Homeodomain-like"/>
    <property type="match status" value="1"/>
</dbReference>
<dbReference type="AlphaFoldDB" id="A0A7W7RG03"/>
<dbReference type="PANTHER" id="PTHR47506">
    <property type="entry name" value="TRANSCRIPTIONAL REGULATORY PROTEIN"/>
    <property type="match status" value="1"/>
</dbReference>
<keyword evidence="1" id="KW-0805">Transcription regulation</keyword>
<evidence type="ECO:0000256" key="3">
    <source>
        <dbReference type="ARBA" id="ARBA00023163"/>
    </source>
</evidence>
<evidence type="ECO:0000256" key="4">
    <source>
        <dbReference type="PROSITE-ProRule" id="PRU00335"/>
    </source>
</evidence>
<feature type="domain" description="HTH tetR-type" evidence="5">
    <location>
        <begin position="11"/>
        <end position="71"/>
    </location>
</feature>
<dbReference type="InterPro" id="IPR009057">
    <property type="entry name" value="Homeodomain-like_sf"/>
</dbReference>
<gene>
    <name evidence="6" type="ORF">F4561_002131</name>
</gene>
<dbReference type="EMBL" id="JACHJT010000001">
    <property type="protein sequence ID" value="MBB4931311.1"/>
    <property type="molecule type" value="Genomic_DNA"/>
</dbReference>
<reference evidence="6 7" key="1">
    <citation type="submission" date="2020-08" db="EMBL/GenBank/DDBJ databases">
        <title>Sequencing the genomes of 1000 actinobacteria strains.</title>
        <authorList>
            <person name="Klenk H.-P."/>
        </authorList>
    </citation>
    <scope>NUCLEOTIDE SEQUENCE [LARGE SCALE GENOMIC DNA]</scope>
    <source>
        <strain evidence="6 7">DSM 102030</strain>
    </source>
</reference>
<dbReference type="PANTHER" id="PTHR47506:SF1">
    <property type="entry name" value="HTH-TYPE TRANSCRIPTIONAL REGULATOR YJDC"/>
    <property type="match status" value="1"/>
</dbReference>
<keyword evidence="7" id="KW-1185">Reference proteome</keyword>
<dbReference type="Gene3D" id="1.10.357.10">
    <property type="entry name" value="Tetracycline Repressor, domain 2"/>
    <property type="match status" value="1"/>
</dbReference>
<evidence type="ECO:0000313" key="6">
    <source>
        <dbReference type="EMBL" id="MBB4931311.1"/>
    </source>
</evidence>
<comment type="caution">
    <text evidence="6">The sequence shown here is derived from an EMBL/GenBank/DDBJ whole genome shotgun (WGS) entry which is preliminary data.</text>
</comment>
<dbReference type="Gene3D" id="1.10.10.60">
    <property type="entry name" value="Homeodomain-like"/>
    <property type="match status" value="1"/>
</dbReference>
<dbReference type="Proteomes" id="UP000523007">
    <property type="component" value="Unassembled WGS sequence"/>
</dbReference>
<evidence type="ECO:0000256" key="2">
    <source>
        <dbReference type="ARBA" id="ARBA00023125"/>
    </source>
</evidence>
<dbReference type="InterPro" id="IPR001647">
    <property type="entry name" value="HTH_TetR"/>
</dbReference>
<dbReference type="PROSITE" id="PS50977">
    <property type="entry name" value="HTH_TETR_2"/>
    <property type="match status" value="1"/>
</dbReference>
<name>A0A7W7RG03_9ACTN</name>
<dbReference type="Pfam" id="PF00440">
    <property type="entry name" value="TetR_N"/>
    <property type="match status" value="1"/>
</dbReference>
<keyword evidence="2 4" id="KW-0238">DNA-binding</keyword>
<evidence type="ECO:0000313" key="7">
    <source>
        <dbReference type="Proteomes" id="UP000523007"/>
    </source>
</evidence>
<dbReference type="RefSeq" id="WP_184577322.1">
    <property type="nucleotide sequence ID" value="NZ_JACHJT010000001.1"/>
</dbReference>
<proteinExistence type="predicted"/>